<reference evidence="1 2" key="1">
    <citation type="submission" date="2020-01" db="EMBL/GenBank/DDBJ databases">
        <title>Genetics and antimicrobial susceptibilities of Nocardia species isolated from the soil; a comparison with species isolated from humans.</title>
        <authorList>
            <person name="Carrasco G."/>
            <person name="Monzon S."/>
            <person name="Sansegundo M."/>
            <person name="Garcia E."/>
            <person name="Garrido N."/>
            <person name="Medina M.J."/>
            <person name="Villalon P."/>
            <person name="Ramirez-Arocha A.C."/>
            <person name="Jimenez P."/>
            <person name="Cuesta I."/>
            <person name="Valdezate S."/>
        </authorList>
    </citation>
    <scope>NUCLEOTIDE SEQUENCE [LARGE SCALE GENOMIC DNA]</scope>
    <source>
        <strain evidence="1 2">CNM20110649</strain>
    </source>
</reference>
<gene>
    <name evidence="1" type="ORF">GV794_29170</name>
</gene>
<accession>A0ABX0CTE0</accession>
<dbReference type="EMBL" id="JAAGUX010000232">
    <property type="protein sequence ID" value="NEW59653.1"/>
    <property type="molecule type" value="Genomic_DNA"/>
</dbReference>
<evidence type="ECO:0008006" key="3">
    <source>
        <dbReference type="Google" id="ProtNLM"/>
    </source>
</evidence>
<dbReference type="Gene3D" id="3.40.50.1820">
    <property type="entry name" value="alpha/beta hydrolase"/>
    <property type="match status" value="1"/>
</dbReference>
<feature type="non-terminal residue" evidence="1">
    <location>
        <position position="77"/>
    </location>
</feature>
<sequence>YSGGGIATTWAAQVQPSYAPELNVAGMAVGAPVPDFAAAIMGTSLAVVDRVIGPPSLAKSNHGAPVCRTCEGMQFGA</sequence>
<dbReference type="Proteomes" id="UP000470876">
    <property type="component" value="Unassembled WGS sequence"/>
</dbReference>
<organism evidence="1 2">
    <name type="scientific">Nocardia cyriacigeorgica</name>
    <dbReference type="NCBI Taxonomy" id="135487"/>
    <lineage>
        <taxon>Bacteria</taxon>
        <taxon>Bacillati</taxon>
        <taxon>Actinomycetota</taxon>
        <taxon>Actinomycetes</taxon>
        <taxon>Mycobacteriales</taxon>
        <taxon>Nocardiaceae</taxon>
        <taxon>Nocardia</taxon>
    </lineage>
</organism>
<keyword evidence="2" id="KW-1185">Reference proteome</keyword>
<name>A0ABX0CTE0_9NOCA</name>
<comment type="caution">
    <text evidence="1">The sequence shown here is derived from an EMBL/GenBank/DDBJ whole genome shotgun (WGS) entry which is preliminary data.</text>
</comment>
<evidence type="ECO:0000313" key="2">
    <source>
        <dbReference type="Proteomes" id="UP000470876"/>
    </source>
</evidence>
<protein>
    <recommendedName>
        <fullName evidence="3">Lipase</fullName>
    </recommendedName>
</protein>
<evidence type="ECO:0000313" key="1">
    <source>
        <dbReference type="EMBL" id="NEW59653.1"/>
    </source>
</evidence>
<proteinExistence type="predicted"/>
<dbReference type="InterPro" id="IPR005152">
    <property type="entry name" value="Lipase_secreted"/>
</dbReference>
<feature type="non-terminal residue" evidence="1">
    <location>
        <position position="1"/>
    </location>
</feature>
<dbReference type="Pfam" id="PF03583">
    <property type="entry name" value="LIP"/>
    <property type="match status" value="1"/>
</dbReference>
<dbReference type="InterPro" id="IPR029058">
    <property type="entry name" value="AB_hydrolase_fold"/>
</dbReference>